<feature type="region of interest" description="Disordered" evidence="4">
    <location>
        <begin position="888"/>
        <end position="914"/>
    </location>
</feature>
<feature type="region of interest" description="Disordered" evidence="4">
    <location>
        <begin position="811"/>
        <end position="869"/>
    </location>
</feature>
<feature type="compositionally biased region" description="Low complexity" evidence="4">
    <location>
        <begin position="935"/>
        <end position="980"/>
    </location>
</feature>
<dbReference type="EMBL" id="HBNR01065444">
    <property type="protein sequence ID" value="CAE4637089.1"/>
    <property type="molecule type" value="Transcribed_RNA"/>
</dbReference>
<evidence type="ECO:0000313" key="6">
    <source>
        <dbReference type="EMBL" id="CAE4637089.1"/>
    </source>
</evidence>
<feature type="compositionally biased region" description="Polar residues" evidence="4">
    <location>
        <begin position="998"/>
        <end position="1010"/>
    </location>
</feature>
<feature type="compositionally biased region" description="Acidic residues" evidence="4">
    <location>
        <begin position="1209"/>
        <end position="1219"/>
    </location>
</feature>
<evidence type="ECO:0000256" key="3">
    <source>
        <dbReference type="ARBA" id="ARBA00023306"/>
    </source>
</evidence>
<feature type="compositionally biased region" description="Low complexity" evidence="4">
    <location>
        <begin position="1059"/>
        <end position="1102"/>
    </location>
</feature>
<dbReference type="GO" id="GO:0006281">
    <property type="term" value="P:DNA repair"/>
    <property type="evidence" value="ECO:0007669"/>
    <property type="project" value="TreeGrafter"/>
</dbReference>
<comment type="subcellular location">
    <subcellularLocation>
        <location evidence="1">Nucleus</location>
    </subcellularLocation>
</comment>
<reference evidence="6" key="1">
    <citation type="submission" date="2021-01" db="EMBL/GenBank/DDBJ databases">
        <authorList>
            <person name="Corre E."/>
            <person name="Pelletier E."/>
            <person name="Niang G."/>
            <person name="Scheremetjew M."/>
            <person name="Finn R."/>
            <person name="Kale V."/>
            <person name="Holt S."/>
            <person name="Cochrane G."/>
            <person name="Meng A."/>
            <person name="Brown T."/>
            <person name="Cohen L."/>
        </authorList>
    </citation>
    <scope>NUCLEOTIDE SEQUENCE</scope>
    <source>
        <strain evidence="6">CCMP3105</strain>
    </source>
</reference>
<evidence type="ECO:0000256" key="1">
    <source>
        <dbReference type="ARBA" id="ARBA00004123"/>
    </source>
</evidence>
<proteinExistence type="predicted"/>
<name>A0A6T1J3E1_9DINO</name>
<feature type="compositionally biased region" description="Low complexity" evidence="4">
    <location>
        <begin position="840"/>
        <end position="849"/>
    </location>
</feature>
<feature type="compositionally biased region" description="Polar residues" evidence="4">
    <location>
        <begin position="1183"/>
        <end position="1207"/>
    </location>
</feature>
<dbReference type="GO" id="GO:0031298">
    <property type="term" value="C:replication fork protection complex"/>
    <property type="evidence" value="ECO:0007669"/>
    <property type="project" value="TreeGrafter"/>
</dbReference>
<keyword evidence="2" id="KW-0539">Nucleus</keyword>
<evidence type="ECO:0000313" key="7">
    <source>
        <dbReference type="EMBL" id="CAE4637091.1"/>
    </source>
</evidence>
<feature type="compositionally biased region" description="Basic and acidic residues" evidence="4">
    <location>
        <begin position="1133"/>
        <end position="1147"/>
    </location>
</feature>
<dbReference type="AlphaFoldDB" id="A0A6T1J3E1"/>
<dbReference type="PANTHER" id="PTHR22940">
    <property type="entry name" value="TIMEOUT/TIMELESS-2"/>
    <property type="match status" value="1"/>
</dbReference>
<sequence length="1228" mass="134166">MDELAETELHEATAGLGNWHNVDDKLQYFVNKDECLSCLTDLQIALKHDSPARGNLVHLKLGEWKVLANHLVPLFTSYREDSDISTFVLKVMVQLTTHADLPAEAQLQHLEHLQDYKEAFAKTDVFIILMGMLVETMEEDEEGVAPNKKDVFDGVLSLLRNLVSVPDPRPGDAGFTPTRRHLQLIYIRHFHDEGVLDFFLLFAEALAADQNLDQAWALADVLYHVCTHLDPEEVNQSRKEKHKRVLADLLAREQADSRLRMPQASRHSRFGTALQTRTAQGGISITTSVFQNTQVSKGGSIWRREFRDRDTEKKRSMFHDPFFVDLEEGTVRDHNQLNAHVKNVLDSAKTFSDGVLTGLRKFFEEFMQTCFSTLVGLLRSSLTAARAVTGNGASDFSRPKLLNFVSWTLEFHRHHYMALVQKAKEAREQVPVIDIASIQGAIDLDMLQFISARLREYGKESNIHASHLVVVLRALSQQVKTISLVMESKDADTRGCGEILTQNIVKDDVMAHLAWIMKNFKTSSHDPRVLSYSVEVFHCLLRLMAAVVERQGPKLEFRVERQHGVRMQRGSTTATKEVASLADARVIENLFYLLEKYKRQSAALTSMLVKLLYQIIRVQPTNIVVFFELSYFVRIFRMISDPLLRDKKMGAQYQEMVSLLQYILRQFFKCAEINGCAFVELLFRKIIHESPKEALLESHTSEFQAILDNYEDEDYKARILDRIAAGETLEAMRSRQRAALGGHLPWTEEEDNVLIERYPVYSDHPLCAELLAAELPEESHRTARQVKKRLVELGLASAPRGDISGAANNRQEMESNAGDSQPDFPPALAKKRLADGGGDDVQAGQSQDSEVTAAKKRRVETLSQRTDDETLEMDLERLLDAAMDGEGDTFMDTLEQPPAAGAAAASSAVGGSEPAGLDLEMELEAMLEERGPGPQGASPPADPAGPAGLAAVPAAPAAAEDTPADPLSGTPAAPATPGAPMLATQSADLASQPPMLATQASQLSGLQRSGSADVLGGSQHVDLLQADAGEDSLQNELDAMLGGGLQHGGSSGSLGGDSLGDSLPHGTGDLLAGSPPAAAASEGAAPSLGVDAPSQPSQQSSQGALERDLAAVMEEDTEMKTRLPSTLAAGAASHEDDDARQFWEEAARTSADPARAEELRARPADGSSQPASAGSHGLLEGEASSQQHEAGSSQPPAEGAVSSSQQLELDLEMIIDQEAEDRPPSGRP</sequence>
<dbReference type="InterPro" id="IPR006906">
    <property type="entry name" value="Timeless_N"/>
</dbReference>
<dbReference type="EMBL" id="HBNR01065445">
    <property type="protein sequence ID" value="CAE4637091.1"/>
    <property type="molecule type" value="Transcribed_RNA"/>
</dbReference>
<feature type="region of interest" description="Disordered" evidence="4">
    <location>
        <begin position="1034"/>
        <end position="1228"/>
    </location>
</feature>
<gene>
    <name evidence="6" type="ORF">AMON00008_LOCUS46223</name>
    <name evidence="7" type="ORF">AMON00008_LOCUS46224</name>
    <name evidence="8" type="ORF">AMON00008_LOCUS46225</name>
</gene>
<evidence type="ECO:0000259" key="5">
    <source>
        <dbReference type="Pfam" id="PF04821"/>
    </source>
</evidence>
<feature type="compositionally biased region" description="Basic and acidic residues" evidence="4">
    <location>
        <begin position="1154"/>
        <end position="1163"/>
    </location>
</feature>
<dbReference type="Pfam" id="PF04821">
    <property type="entry name" value="TIMELESS"/>
    <property type="match status" value="1"/>
</dbReference>
<evidence type="ECO:0000256" key="4">
    <source>
        <dbReference type="SAM" id="MobiDB-lite"/>
    </source>
</evidence>
<dbReference type="GO" id="GO:0003677">
    <property type="term" value="F:DNA binding"/>
    <property type="evidence" value="ECO:0007669"/>
    <property type="project" value="TreeGrafter"/>
</dbReference>
<dbReference type="GO" id="GO:0043111">
    <property type="term" value="P:replication fork arrest"/>
    <property type="evidence" value="ECO:0007669"/>
    <property type="project" value="TreeGrafter"/>
</dbReference>
<accession>A0A6T1J3E1</accession>
<organism evidence="6">
    <name type="scientific">Alexandrium monilatum</name>
    <dbReference type="NCBI Taxonomy" id="311494"/>
    <lineage>
        <taxon>Eukaryota</taxon>
        <taxon>Sar</taxon>
        <taxon>Alveolata</taxon>
        <taxon>Dinophyceae</taxon>
        <taxon>Gonyaulacales</taxon>
        <taxon>Pyrocystaceae</taxon>
        <taxon>Alexandrium</taxon>
    </lineage>
</organism>
<keyword evidence="3" id="KW-0131">Cell cycle</keyword>
<evidence type="ECO:0000256" key="2">
    <source>
        <dbReference type="ARBA" id="ARBA00023242"/>
    </source>
</evidence>
<dbReference type="GO" id="GO:0000076">
    <property type="term" value="P:DNA replication checkpoint signaling"/>
    <property type="evidence" value="ECO:0007669"/>
    <property type="project" value="TreeGrafter"/>
</dbReference>
<evidence type="ECO:0000313" key="8">
    <source>
        <dbReference type="EMBL" id="CAE4637093.1"/>
    </source>
</evidence>
<feature type="compositionally biased region" description="Low complexity" evidence="4">
    <location>
        <begin position="897"/>
        <end position="914"/>
    </location>
</feature>
<feature type="compositionally biased region" description="Gly residues" evidence="4">
    <location>
        <begin position="1041"/>
        <end position="1058"/>
    </location>
</feature>
<dbReference type="EMBL" id="HBNR01065446">
    <property type="protein sequence ID" value="CAE4637093.1"/>
    <property type="molecule type" value="Transcribed_RNA"/>
</dbReference>
<feature type="domain" description="Timeless N-terminal" evidence="5">
    <location>
        <begin position="30"/>
        <end position="275"/>
    </location>
</feature>
<feature type="region of interest" description="Disordered" evidence="4">
    <location>
        <begin position="926"/>
        <end position="1014"/>
    </location>
</feature>
<protein>
    <recommendedName>
        <fullName evidence="5">Timeless N-terminal domain-containing protein</fullName>
    </recommendedName>
</protein>
<dbReference type="PANTHER" id="PTHR22940:SF4">
    <property type="entry name" value="PROTEIN TIMELESS HOMOLOG"/>
    <property type="match status" value="1"/>
</dbReference>
<dbReference type="InterPro" id="IPR044998">
    <property type="entry name" value="Timeless"/>
</dbReference>